<gene>
    <name evidence="1" type="ORF">HMPREF1536_05165</name>
</gene>
<accession>A0A0F5IPS3</accession>
<dbReference type="RefSeq" id="WP_044192277.1">
    <property type="nucleotide sequence ID" value="NZ_AUAE01000025.1"/>
</dbReference>
<dbReference type="AlphaFoldDB" id="A0A0F5IPS3"/>
<protein>
    <submittedName>
        <fullName evidence="1">Uncharacterized protein</fullName>
    </submittedName>
</protein>
<keyword evidence="2" id="KW-1185">Reference proteome</keyword>
<name>A0A0F5IPS3_9BACT</name>
<evidence type="ECO:0000313" key="1">
    <source>
        <dbReference type="EMBL" id="KKB47521.1"/>
    </source>
</evidence>
<dbReference type="HOGENOM" id="CLU_2261221_0_0_10"/>
<dbReference type="Proteomes" id="UP000033035">
    <property type="component" value="Unassembled WGS sequence"/>
</dbReference>
<dbReference type="STRING" id="1203610.HMPREF1536_05165"/>
<comment type="caution">
    <text evidence="1">The sequence shown here is derived from an EMBL/GenBank/DDBJ whole genome shotgun (WGS) entry which is preliminary data.</text>
</comment>
<organism evidence="1 2">
    <name type="scientific">Parabacteroides gordonii MS-1 = DSM 23371</name>
    <dbReference type="NCBI Taxonomy" id="1203610"/>
    <lineage>
        <taxon>Bacteria</taxon>
        <taxon>Pseudomonadati</taxon>
        <taxon>Bacteroidota</taxon>
        <taxon>Bacteroidia</taxon>
        <taxon>Bacteroidales</taxon>
        <taxon>Tannerellaceae</taxon>
        <taxon>Parabacteroides</taxon>
    </lineage>
</organism>
<sequence>MELKIQISDNTYQRLLSSGSRLQGTIGLVNPNEGNFNEHIRHTPENGSDNSKYIRLRHGRVSVNENRVRFTLHIGLDEAGIIPSEAIENESREAGGFVDDILDTIERYH</sequence>
<dbReference type="EMBL" id="AQHW01000029">
    <property type="protein sequence ID" value="KKB47521.1"/>
    <property type="molecule type" value="Genomic_DNA"/>
</dbReference>
<reference evidence="1 2" key="1">
    <citation type="submission" date="2013-04" db="EMBL/GenBank/DDBJ databases">
        <title>The Genome Sequence of Parabacteroides gordonii DSM 23371.</title>
        <authorList>
            <consortium name="The Broad Institute Genomics Platform"/>
            <person name="Earl A."/>
            <person name="Ward D."/>
            <person name="Feldgarden M."/>
            <person name="Gevers D."/>
            <person name="Martens E."/>
            <person name="Sakamoto M."/>
            <person name="Benno Y."/>
            <person name="Suzuki N."/>
            <person name="Matsunaga N."/>
            <person name="Koshihara K."/>
            <person name="Seki M."/>
            <person name="Komiya H."/>
            <person name="Walker B."/>
            <person name="Young S."/>
            <person name="Zeng Q."/>
            <person name="Gargeya S."/>
            <person name="Fitzgerald M."/>
            <person name="Haas B."/>
            <person name="Abouelleil A."/>
            <person name="Allen A.W."/>
            <person name="Alvarado L."/>
            <person name="Arachchi H.M."/>
            <person name="Berlin A.M."/>
            <person name="Chapman S.B."/>
            <person name="Gainer-Dewar J."/>
            <person name="Goldberg J."/>
            <person name="Griggs A."/>
            <person name="Gujja S."/>
            <person name="Hansen M."/>
            <person name="Howarth C."/>
            <person name="Imamovic A."/>
            <person name="Ireland A."/>
            <person name="Larimer J."/>
            <person name="McCowan C."/>
            <person name="Murphy C."/>
            <person name="Pearson M."/>
            <person name="Poon T.W."/>
            <person name="Priest M."/>
            <person name="Roberts A."/>
            <person name="Saif S."/>
            <person name="Shea T."/>
            <person name="Sisk P."/>
            <person name="Sykes S."/>
            <person name="Wortman J."/>
            <person name="Nusbaum C."/>
            <person name="Birren B."/>
        </authorList>
    </citation>
    <scope>NUCLEOTIDE SEQUENCE [LARGE SCALE GENOMIC DNA]</scope>
    <source>
        <strain evidence="1 2">MS-1</strain>
    </source>
</reference>
<dbReference type="PATRIC" id="fig|1203610.3.peg.5279"/>
<proteinExistence type="predicted"/>
<evidence type="ECO:0000313" key="2">
    <source>
        <dbReference type="Proteomes" id="UP000033035"/>
    </source>
</evidence>